<feature type="region of interest" description="Disordered" evidence="1">
    <location>
        <begin position="167"/>
        <end position="219"/>
    </location>
</feature>
<sequence>MCESFNGYILEARDKPIIKMLEMVRETLMMRMQEKKEFIKNYKGPICPNIQSKLEDLKVQSRKCLPTWCGQRIYEIKCFPDKYIVDSDARTCSCRKWDLIGIPSIHAISTIRRANEKPKDYVHLAYTVETYKRTYEHMIYPVSSEKFWAETDVLLCILPHKEGPLAKNKGQAVRGGKKRGGSAFDRSGKVQQESGSTGVGSTRSGNVQQASKSTCVGSNISGHMQHGSEITGVGSIGAGKVQQQCGSLGMGSVGANRVQVHPSQSSGVGSANADRVQQTNNDPATQTVSL</sequence>
<dbReference type="PANTHER" id="PTHR31973:SF187">
    <property type="entry name" value="MUTATOR TRANSPOSASE MUDRA PROTEIN"/>
    <property type="match status" value="1"/>
</dbReference>
<dbReference type="SMART" id="SM00575">
    <property type="entry name" value="ZnF_PMZ"/>
    <property type="match status" value="1"/>
</dbReference>
<feature type="compositionally biased region" description="Polar residues" evidence="1">
    <location>
        <begin position="206"/>
        <end position="219"/>
    </location>
</feature>
<gene>
    <name evidence="3" type="ORF">L1049_022152</name>
</gene>
<evidence type="ECO:0000313" key="4">
    <source>
        <dbReference type="Proteomes" id="UP001415857"/>
    </source>
</evidence>
<feature type="domain" description="Zinc finger PMZ-type" evidence="2">
    <location>
        <begin position="90"/>
        <end position="117"/>
    </location>
</feature>
<organism evidence="3 4">
    <name type="scientific">Liquidambar formosana</name>
    <name type="common">Formosan gum</name>
    <dbReference type="NCBI Taxonomy" id="63359"/>
    <lineage>
        <taxon>Eukaryota</taxon>
        <taxon>Viridiplantae</taxon>
        <taxon>Streptophyta</taxon>
        <taxon>Embryophyta</taxon>
        <taxon>Tracheophyta</taxon>
        <taxon>Spermatophyta</taxon>
        <taxon>Magnoliopsida</taxon>
        <taxon>eudicotyledons</taxon>
        <taxon>Gunneridae</taxon>
        <taxon>Pentapetalae</taxon>
        <taxon>Saxifragales</taxon>
        <taxon>Altingiaceae</taxon>
        <taxon>Liquidambar</taxon>
    </lineage>
</organism>
<dbReference type="PANTHER" id="PTHR31973">
    <property type="entry name" value="POLYPROTEIN, PUTATIVE-RELATED"/>
    <property type="match status" value="1"/>
</dbReference>
<dbReference type="GO" id="GO:0008270">
    <property type="term" value="F:zinc ion binding"/>
    <property type="evidence" value="ECO:0007669"/>
    <property type="project" value="InterPro"/>
</dbReference>
<comment type="caution">
    <text evidence="3">The sequence shown here is derived from an EMBL/GenBank/DDBJ whole genome shotgun (WGS) entry which is preliminary data.</text>
</comment>
<proteinExistence type="predicted"/>
<dbReference type="InterPro" id="IPR006564">
    <property type="entry name" value="Znf_PMZ"/>
</dbReference>
<feature type="compositionally biased region" description="Low complexity" evidence="1">
    <location>
        <begin position="194"/>
        <end position="205"/>
    </location>
</feature>
<evidence type="ECO:0000313" key="3">
    <source>
        <dbReference type="EMBL" id="KAK9274898.1"/>
    </source>
</evidence>
<feature type="compositionally biased region" description="Polar residues" evidence="1">
    <location>
        <begin position="261"/>
        <end position="290"/>
    </location>
</feature>
<evidence type="ECO:0000256" key="1">
    <source>
        <dbReference type="SAM" id="MobiDB-lite"/>
    </source>
</evidence>
<feature type="region of interest" description="Disordered" evidence="1">
    <location>
        <begin position="259"/>
        <end position="290"/>
    </location>
</feature>
<keyword evidence="4" id="KW-1185">Reference proteome</keyword>
<dbReference type="Proteomes" id="UP001415857">
    <property type="component" value="Unassembled WGS sequence"/>
</dbReference>
<reference evidence="3 4" key="1">
    <citation type="journal article" date="2024" name="Plant J.">
        <title>Genome sequences and population genomics reveal climatic adaptation and genomic divergence between two closely related sweetgum species.</title>
        <authorList>
            <person name="Xu W.Q."/>
            <person name="Ren C.Q."/>
            <person name="Zhang X.Y."/>
            <person name="Comes H.P."/>
            <person name="Liu X.H."/>
            <person name="Li Y.G."/>
            <person name="Kettle C.J."/>
            <person name="Jalonen R."/>
            <person name="Gaisberger H."/>
            <person name="Ma Y.Z."/>
            <person name="Qiu Y.X."/>
        </authorList>
    </citation>
    <scope>NUCLEOTIDE SEQUENCE [LARGE SCALE GENOMIC DNA]</scope>
    <source>
        <strain evidence="3">Hangzhou</strain>
    </source>
</reference>
<dbReference type="EMBL" id="JBBPBK010000011">
    <property type="protein sequence ID" value="KAK9274898.1"/>
    <property type="molecule type" value="Genomic_DNA"/>
</dbReference>
<dbReference type="AlphaFoldDB" id="A0AAP0WQN4"/>
<evidence type="ECO:0000259" key="2">
    <source>
        <dbReference type="SMART" id="SM00575"/>
    </source>
</evidence>
<protein>
    <recommendedName>
        <fullName evidence="2">Zinc finger PMZ-type domain-containing protein</fullName>
    </recommendedName>
</protein>
<name>A0AAP0WQN4_LIQFO</name>
<accession>A0AAP0WQN4</accession>